<feature type="compositionally biased region" description="Basic and acidic residues" evidence="2">
    <location>
        <begin position="45"/>
        <end position="79"/>
    </location>
</feature>
<evidence type="ECO:0000313" key="4">
    <source>
        <dbReference type="EnsemblPlants" id="Bo1g049650.1"/>
    </source>
</evidence>
<dbReference type="eggNOG" id="KOG0908">
    <property type="taxonomic scope" value="Eukaryota"/>
</dbReference>
<dbReference type="HOGENOM" id="CLU_440318_0_0_1"/>
<feature type="compositionally biased region" description="Polar residues" evidence="2">
    <location>
        <begin position="291"/>
        <end position="335"/>
    </location>
</feature>
<dbReference type="InterPro" id="IPR010400">
    <property type="entry name" value="PITH_dom"/>
</dbReference>
<feature type="region of interest" description="Disordered" evidence="2">
    <location>
        <begin position="274"/>
        <end position="343"/>
    </location>
</feature>
<dbReference type="PROSITE" id="PS00141">
    <property type="entry name" value="ASP_PROTEASE"/>
    <property type="match status" value="1"/>
</dbReference>
<reference evidence="4" key="2">
    <citation type="submission" date="2015-03" db="UniProtKB">
        <authorList>
            <consortium name="EnsemblPlants"/>
        </authorList>
    </citation>
    <scope>IDENTIFICATION</scope>
</reference>
<feature type="compositionally biased region" description="Basic and acidic residues" evidence="2">
    <location>
        <begin position="109"/>
        <end position="118"/>
    </location>
</feature>
<dbReference type="Pfam" id="PF03732">
    <property type="entry name" value="Retrotrans_gag"/>
    <property type="match status" value="1"/>
</dbReference>
<dbReference type="STRING" id="109376.A0A0D3A714"/>
<evidence type="ECO:0000313" key="5">
    <source>
        <dbReference type="Proteomes" id="UP000032141"/>
    </source>
</evidence>
<dbReference type="InterPro" id="IPR005162">
    <property type="entry name" value="Retrotrans_gag_dom"/>
</dbReference>
<feature type="region of interest" description="Disordered" evidence="2">
    <location>
        <begin position="45"/>
        <end position="118"/>
    </location>
</feature>
<reference evidence="4 5" key="1">
    <citation type="journal article" date="2014" name="Genome Biol.">
        <title>Transcriptome and methylome profiling reveals relics of genome dominance in the mesopolyploid Brassica oleracea.</title>
        <authorList>
            <person name="Parkin I.A."/>
            <person name="Koh C."/>
            <person name="Tang H."/>
            <person name="Robinson S.J."/>
            <person name="Kagale S."/>
            <person name="Clarke W.E."/>
            <person name="Town C.D."/>
            <person name="Nixon J."/>
            <person name="Krishnakumar V."/>
            <person name="Bidwell S.L."/>
            <person name="Denoeud F."/>
            <person name="Belcram H."/>
            <person name="Links M.G."/>
            <person name="Just J."/>
            <person name="Clarke C."/>
            <person name="Bender T."/>
            <person name="Huebert T."/>
            <person name="Mason A.S."/>
            <person name="Pires J.C."/>
            <person name="Barker G."/>
            <person name="Moore J."/>
            <person name="Walley P.G."/>
            <person name="Manoli S."/>
            <person name="Batley J."/>
            <person name="Edwards D."/>
            <person name="Nelson M.N."/>
            <person name="Wang X."/>
            <person name="Paterson A.H."/>
            <person name="King G."/>
            <person name="Bancroft I."/>
            <person name="Chalhoub B."/>
            <person name="Sharpe A.G."/>
        </authorList>
    </citation>
    <scope>NUCLEOTIDE SEQUENCE</scope>
    <source>
        <strain evidence="4 5">cv. TO1000</strain>
    </source>
</reference>
<evidence type="ECO:0000256" key="1">
    <source>
        <dbReference type="ARBA" id="ARBA00025788"/>
    </source>
</evidence>
<dbReference type="Gramene" id="Bo1g049650.1">
    <property type="protein sequence ID" value="Bo1g049650.1"/>
    <property type="gene ID" value="Bo1g049650"/>
</dbReference>
<organism evidence="4 5">
    <name type="scientific">Brassica oleracea var. oleracea</name>
    <dbReference type="NCBI Taxonomy" id="109376"/>
    <lineage>
        <taxon>Eukaryota</taxon>
        <taxon>Viridiplantae</taxon>
        <taxon>Streptophyta</taxon>
        <taxon>Embryophyta</taxon>
        <taxon>Tracheophyta</taxon>
        <taxon>Spermatophyta</taxon>
        <taxon>Magnoliopsida</taxon>
        <taxon>eudicotyledons</taxon>
        <taxon>Gunneridae</taxon>
        <taxon>Pentapetalae</taxon>
        <taxon>rosids</taxon>
        <taxon>malvids</taxon>
        <taxon>Brassicales</taxon>
        <taxon>Brassicaceae</taxon>
        <taxon>Brassiceae</taxon>
        <taxon>Brassica</taxon>
    </lineage>
</organism>
<keyword evidence="5" id="KW-1185">Reference proteome</keyword>
<dbReference type="PANTHER" id="PTHR12175:SF5">
    <property type="entry name" value="OS03G0795500 PROTEIN"/>
    <property type="match status" value="1"/>
</dbReference>
<dbReference type="AlphaFoldDB" id="A0A0D3A714"/>
<dbReference type="InterPro" id="IPR001969">
    <property type="entry name" value="Aspartic_peptidase_AS"/>
</dbReference>
<dbReference type="Pfam" id="PF06201">
    <property type="entry name" value="PITH"/>
    <property type="match status" value="1"/>
</dbReference>
<evidence type="ECO:0000256" key="2">
    <source>
        <dbReference type="SAM" id="MobiDB-lite"/>
    </source>
</evidence>
<proteinExistence type="inferred from homology"/>
<dbReference type="InterPro" id="IPR045099">
    <property type="entry name" value="PITH1-like"/>
</dbReference>
<accession>A0A0D3A714</accession>
<dbReference type="GO" id="GO:0006508">
    <property type="term" value="P:proteolysis"/>
    <property type="evidence" value="ECO:0007669"/>
    <property type="project" value="InterPro"/>
</dbReference>
<dbReference type="PROSITE" id="PS51532">
    <property type="entry name" value="PITH"/>
    <property type="match status" value="1"/>
</dbReference>
<comment type="similarity">
    <text evidence="1">Belongs to the PITHD1 family.</text>
</comment>
<dbReference type="CDD" id="cd00303">
    <property type="entry name" value="retropepsin_like"/>
    <property type="match status" value="1"/>
</dbReference>
<name>A0A0D3A714_BRAOL</name>
<feature type="compositionally biased region" description="Low complexity" evidence="2">
    <location>
        <begin position="279"/>
        <end position="290"/>
    </location>
</feature>
<dbReference type="InterPro" id="IPR008979">
    <property type="entry name" value="Galactose-bd-like_sf"/>
</dbReference>
<dbReference type="GO" id="GO:0005737">
    <property type="term" value="C:cytoplasm"/>
    <property type="evidence" value="ECO:0007669"/>
    <property type="project" value="UniProtKB-ARBA"/>
</dbReference>
<dbReference type="EnsemblPlants" id="Bo1g049650.1">
    <property type="protein sequence ID" value="Bo1g049650.1"/>
    <property type="gene ID" value="Bo1g049650"/>
</dbReference>
<feature type="domain" description="PITH" evidence="3">
    <location>
        <begin position="512"/>
        <end position="621"/>
    </location>
</feature>
<dbReference type="InterPro" id="IPR037047">
    <property type="entry name" value="PITH_dom_sf"/>
</dbReference>
<protein>
    <recommendedName>
        <fullName evidence="3">PITH domain-containing protein</fullName>
    </recommendedName>
</protein>
<sequence>MSRVVVTEMGPTMGRVDSMEQTLQTMQGQLNSIFARWEQKAKAKEEEQRRLMEKARGKSHVSDETRSEGKIGQHKHLEDGEQSLLVDQTPIDSRGDESGVRRAQRRGSRFHDDYDDDRGRSLTRRLELPLFDGENADSWALKVEQYFEIREYSEEEKLRNVRTCFDGEALLWYRWERDRNPFRSWNQMKYQVLEQYSSNKDTSAGERLLTLRQTGTVREYCSDFKNLAMNAPELMEEVLELAFIVGLNTKIRAGVKLFEPRGLQKLMETVTKVEDWSSEGESSPPKGGRSNSLGLSTTSPKPNSGVQTTTPNRSKPGPVSTNPNNRSGGRATTTLGRLKPPFRRLTPEEVAKWQAEGLCFKCDEKWHRNHLCSKQELTVLVTRDDGSETELLEEPCELEEEEEVEAVVAEVSINSLVGLTSPKTMKLKGKIGTEEVVVLIDSGASHNFISEGEGRYPELAFSISLPIGFGNKLGNKLLEVTRRSFLDHDLPHLATNLRKQEQLIVIIRNKRSKMVEVKTSTIVWISFDWSGLRCLNQSSPHSLPNALKQAGLNLEGDADEQLLIYIPFNQIIKLHSFAIKGPEEEEGPKTGKVFFSNNVNDFPPSDTAELTEENIKIGSGL</sequence>
<dbReference type="PANTHER" id="PTHR12175">
    <property type="entry name" value="AD039 HT014 THIOREDOXIN FAMILY TRP26"/>
    <property type="match status" value="1"/>
</dbReference>
<dbReference type="SUPFAM" id="SSF49785">
    <property type="entry name" value="Galactose-binding domain-like"/>
    <property type="match status" value="1"/>
</dbReference>
<dbReference type="Proteomes" id="UP000032141">
    <property type="component" value="Chromosome C1"/>
</dbReference>
<dbReference type="GO" id="GO:0004190">
    <property type="term" value="F:aspartic-type endopeptidase activity"/>
    <property type="evidence" value="ECO:0007669"/>
    <property type="project" value="InterPro"/>
</dbReference>
<evidence type="ECO:0000259" key="3">
    <source>
        <dbReference type="PROSITE" id="PS51532"/>
    </source>
</evidence>
<dbReference type="Gene3D" id="2.60.120.470">
    <property type="entry name" value="PITH domain"/>
    <property type="match status" value="1"/>
</dbReference>